<comment type="caution">
    <text evidence="1">The sequence shown here is derived from an EMBL/GenBank/DDBJ whole genome shotgun (WGS) entry which is preliminary data.</text>
</comment>
<keyword evidence="2" id="KW-1185">Reference proteome</keyword>
<dbReference type="Proteomes" id="UP001163603">
    <property type="component" value="Chromosome 14"/>
</dbReference>
<proteinExistence type="predicted"/>
<gene>
    <name evidence="1" type="ORF">Pint_33876</name>
</gene>
<sequence>MICIVTSRPLAAEGDPVPAPERREVYANGRDCLILAIAHRVTKDLPSWDSKDGIGHHMFVNFSDAGFDVDTLDLEVLNGPVLLVDVPRYRNITGIYISNGSLRLNFNIVLVDYYCVAFQRHKSYCGEGLGLNLQLLGLDYLSVAAYVDAAPAHHEFLASKVIQSGFPRGEKCMPMAKCSRGSWPVPMATFNHQEWLACECF</sequence>
<evidence type="ECO:0000313" key="2">
    <source>
        <dbReference type="Proteomes" id="UP001163603"/>
    </source>
</evidence>
<evidence type="ECO:0000313" key="1">
    <source>
        <dbReference type="EMBL" id="KAJ0010690.1"/>
    </source>
</evidence>
<dbReference type="EMBL" id="CM047749">
    <property type="protein sequence ID" value="KAJ0010690.1"/>
    <property type="molecule type" value="Genomic_DNA"/>
</dbReference>
<organism evidence="1 2">
    <name type="scientific">Pistacia integerrima</name>
    <dbReference type="NCBI Taxonomy" id="434235"/>
    <lineage>
        <taxon>Eukaryota</taxon>
        <taxon>Viridiplantae</taxon>
        <taxon>Streptophyta</taxon>
        <taxon>Embryophyta</taxon>
        <taxon>Tracheophyta</taxon>
        <taxon>Spermatophyta</taxon>
        <taxon>Magnoliopsida</taxon>
        <taxon>eudicotyledons</taxon>
        <taxon>Gunneridae</taxon>
        <taxon>Pentapetalae</taxon>
        <taxon>rosids</taxon>
        <taxon>malvids</taxon>
        <taxon>Sapindales</taxon>
        <taxon>Anacardiaceae</taxon>
        <taxon>Pistacia</taxon>
    </lineage>
</organism>
<protein>
    <submittedName>
        <fullName evidence="1">Uncharacterized protein</fullName>
    </submittedName>
</protein>
<name>A0ACC0X5U5_9ROSI</name>
<reference evidence="2" key="1">
    <citation type="journal article" date="2023" name="G3 (Bethesda)">
        <title>Genome assembly and association tests identify interacting loci associated with vigor, precocity, and sex in interspecific pistachio rootstocks.</title>
        <authorList>
            <person name="Palmer W."/>
            <person name="Jacygrad E."/>
            <person name="Sagayaradj S."/>
            <person name="Cavanaugh K."/>
            <person name="Han R."/>
            <person name="Bertier L."/>
            <person name="Beede B."/>
            <person name="Kafkas S."/>
            <person name="Golino D."/>
            <person name="Preece J."/>
            <person name="Michelmore R."/>
        </authorList>
    </citation>
    <scope>NUCLEOTIDE SEQUENCE [LARGE SCALE GENOMIC DNA]</scope>
</reference>
<accession>A0ACC0X5U5</accession>